<dbReference type="InterPro" id="IPR017853">
    <property type="entry name" value="GH"/>
</dbReference>
<dbReference type="Pfam" id="PF00232">
    <property type="entry name" value="Glyco_hydro_1"/>
    <property type="match status" value="1"/>
</dbReference>
<dbReference type="PRINTS" id="PR00131">
    <property type="entry name" value="GLHYDRLASE1"/>
</dbReference>
<feature type="active site" description="Nucleophile" evidence="9">
    <location>
        <position position="376"/>
    </location>
</feature>
<dbReference type="Gene3D" id="3.20.20.80">
    <property type="entry name" value="Glycosidases"/>
    <property type="match status" value="1"/>
</dbReference>
<evidence type="ECO:0000313" key="13">
    <source>
        <dbReference type="EMBL" id="OZG50416.1"/>
    </source>
</evidence>
<feature type="region of interest" description="Disordered" evidence="12">
    <location>
        <begin position="311"/>
        <end position="331"/>
    </location>
</feature>
<dbReference type="OrthoDB" id="9765195at2"/>
<dbReference type="EC" id="3.2.1.21" evidence="3 11"/>
<dbReference type="Proteomes" id="UP000216004">
    <property type="component" value="Unassembled WGS sequence"/>
</dbReference>
<keyword evidence="6" id="KW-0119">Carbohydrate metabolism</keyword>
<dbReference type="GO" id="GO:0030245">
    <property type="term" value="P:cellulose catabolic process"/>
    <property type="evidence" value="ECO:0007669"/>
    <property type="project" value="UniProtKB-KW"/>
</dbReference>
<organism evidence="13 14">
    <name type="scientific">Bombiscardovia coagulans</name>
    <dbReference type="NCBI Taxonomy" id="686666"/>
    <lineage>
        <taxon>Bacteria</taxon>
        <taxon>Bacillati</taxon>
        <taxon>Actinomycetota</taxon>
        <taxon>Actinomycetes</taxon>
        <taxon>Bifidobacteriales</taxon>
        <taxon>Bifidobacteriaceae</taxon>
        <taxon>Bombiscardovia</taxon>
    </lineage>
</organism>
<evidence type="ECO:0000256" key="2">
    <source>
        <dbReference type="ARBA" id="ARBA00010838"/>
    </source>
</evidence>
<accession>A0A261EUU3</accession>
<evidence type="ECO:0000256" key="10">
    <source>
        <dbReference type="PIRSR" id="PIRSR617736-2"/>
    </source>
</evidence>
<evidence type="ECO:0000256" key="5">
    <source>
        <dbReference type="ARBA" id="ARBA00023001"/>
    </source>
</evidence>
<dbReference type="PANTHER" id="PTHR10353">
    <property type="entry name" value="GLYCOSYL HYDROLASE"/>
    <property type="match status" value="1"/>
</dbReference>
<evidence type="ECO:0000256" key="3">
    <source>
        <dbReference type="ARBA" id="ARBA00012744"/>
    </source>
</evidence>
<dbReference type="SUPFAM" id="SSF51445">
    <property type="entry name" value="(Trans)glycosidases"/>
    <property type="match status" value="1"/>
</dbReference>
<evidence type="ECO:0000256" key="12">
    <source>
        <dbReference type="SAM" id="MobiDB-lite"/>
    </source>
</evidence>
<dbReference type="GO" id="GO:0005829">
    <property type="term" value="C:cytosol"/>
    <property type="evidence" value="ECO:0007669"/>
    <property type="project" value="TreeGrafter"/>
</dbReference>
<comment type="catalytic activity">
    <reaction evidence="1 11">
        <text>Hydrolysis of terminal, non-reducing beta-D-glucosyl residues with release of beta-D-glucose.</text>
        <dbReference type="EC" id="3.2.1.21"/>
    </reaction>
</comment>
<dbReference type="PROSITE" id="PS00653">
    <property type="entry name" value="GLYCOSYL_HYDROL_F1_2"/>
    <property type="match status" value="1"/>
</dbReference>
<dbReference type="PANTHER" id="PTHR10353:SF36">
    <property type="entry name" value="LP05116P"/>
    <property type="match status" value="1"/>
</dbReference>
<dbReference type="NCBIfam" id="TIGR03356">
    <property type="entry name" value="BGL"/>
    <property type="match status" value="1"/>
</dbReference>
<evidence type="ECO:0000256" key="1">
    <source>
        <dbReference type="ARBA" id="ARBA00000448"/>
    </source>
</evidence>
<evidence type="ECO:0000256" key="8">
    <source>
        <dbReference type="ARBA" id="ARBA00023326"/>
    </source>
</evidence>
<keyword evidence="8" id="KW-0624">Polysaccharide degradation</keyword>
<gene>
    <name evidence="13" type="ORF">BOCO_0933</name>
</gene>
<dbReference type="GO" id="GO:0008422">
    <property type="term" value="F:beta-glucosidase activity"/>
    <property type="evidence" value="ECO:0007669"/>
    <property type="project" value="UniProtKB-EC"/>
</dbReference>
<reference evidence="13 14" key="1">
    <citation type="journal article" date="2017" name="BMC Genomics">
        <title>Comparative genomic and phylogenomic analyses of the Bifidobacteriaceae family.</title>
        <authorList>
            <person name="Lugli G.A."/>
            <person name="Milani C."/>
            <person name="Turroni F."/>
            <person name="Duranti S."/>
            <person name="Mancabelli L."/>
            <person name="Mangifesta M."/>
            <person name="Ferrario C."/>
            <person name="Modesto M."/>
            <person name="Mattarelli P."/>
            <person name="Jiri K."/>
            <person name="van Sinderen D."/>
            <person name="Ventura M."/>
        </authorList>
    </citation>
    <scope>NUCLEOTIDE SEQUENCE [LARGE SCALE GENOMIC DNA]</scope>
    <source>
        <strain evidence="13 14">DSM 22924</strain>
    </source>
</reference>
<evidence type="ECO:0000256" key="11">
    <source>
        <dbReference type="RuleBase" id="RU361175"/>
    </source>
</evidence>
<dbReference type="InterPro" id="IPR033132">
    <property type="entry name" value="GH_1_N_CS"/>
</dbReference>
<feature type="binding site" evidence="10">
    <location>
        <position position="168"/>
    </location>
    <ligand>
        <name>substrate</name>
    </ligand>
</feature>
<feature type="binding site" evidence="10">
    <location>
        <position position="124"/>
    </location>
    <ligand>
        <name>substrate</name>
    </ligand>
</feature>
<evidence type="ECO:0000313" key="14">
    <source>
        <dbReference type="Proteomes" id="UP000216004"/>
    </source>
</evidence>
<sequence length="478" mass="53051">MENREHYTFPDNFTWGTATASFQVEGGAHEGGRTDSIWDTYCAVPGNILDSSNGDVACDEYHRYGQDIDLMKELGVGAYRFSVAWPRIVPQADGKINQQGVDYYKKVLDDLRDAGIKPVVTLYHWDLPQYLQNAGGWANRDIAMRYGDYVSSLAHALGDRVEVWTTLNEPWCTAYLGYGNGCHAPGISDYAQALETVHHLNLAHGLGVQAVRAELGESAQVSVTLNLQVTRAASSAAEDLAAKERADLIANEVFLGPMLEGRYDERIIKATSGITDWSFNRSGDMEIIQQPLNVLGVNYYSTVYVRACDPQPEIAPGPSGRPTPGRNPMPAQERVESLAPTGELTDMGWNQEPEGLRDLLLELSERFPGLPLMVTENGSAWQDNVSTDSSSLNFTNGKIVHDPKRVAYMDVHLKALADAIESGANVVGYFAWSLLDNFEWSLGYSKRFGIIRVDYETQERIWKDSGLHFREIVRANAF</sequence>
<comment type="caution">
    <text evidence="13">The sequence shown here is derived from an EMBL/GenBank/DDBJ whole genome shotgun (WGS) entry which is preliminary data.</text>
</comment>
<dbReference type="InterPro" id="IPR017736">
    <property type="entry name" value="Glyco_hydro_1_beta-glucosidase"/>
</dbReference>
<name>A0A261EUU3_9BIFI</name>
<feature type="active site" description="Proton donor" evidence="9">
    <location>
        <position position="169"/>
    </location>
</feature>
<keyword evidence="7 11" id="KW-0326">Glycosidase</keyword>
<evidence type="ECO:0000256" key="6">
    <source>
        <dbReference type="ARBA" id="ARBA00023277"/>
    </source>
</evidence>
<dbReference type="InterPro" id="IPR001360">
    <property type="entry name" value="Glyco_hydro_1"/>
</dbReference>
<keyword evidence="14" id="KW-1185">Reference proteome</keyword>
<feature type="binding site" evidence="10">
    <location>
        <begin position="439"/>
        <end position="440"/>
    </location>
    <ligand>
        <name>substrate</name>
    </ligand>
</feature>
<protein>
    <recommendedName>
        <fullName evidence="3 11">Beta-glucosidase</fullName>
        <ecNumber evidence="3 11">3.2.1.21</ecNumber>
    </recommendedName>
</protein>
<proteinExistence type="inferred from homology"/>
<feature type="binding site" evidence="10">
    <location>
        <position position="23"/>
    </location>
    <ligand>
        <name>substrate</name>
    </ligand>
</feature>
<feature type="binding site" evidence="10">
    <location>
        <position position="300"/>
    </location>
    <ligand>
        <name>substrate</name>
    </ligand>
</feature>
<evidence type="ECO:0000256" key="9">
    <source>
        <dbReference type="PIRSR" id="PIRSR617736-1"/>
    </source>
</evidence>
<dbReference type="AlphaFoldDB" id="A0A261EUU3"/>
<feature type="binding site" evidence="10">
    <location>
        <position position="432"/>
    </location>
    <ligand>
        <name>substrate</name>
    </ligand>
</feature>
<dbReference type="FunFam" id="3.20.20.80:FF:000004">
    <property type="entry name" value="Beta-glucosidase 6-phospho-beta-glucosidase"/>
    <property type="match status" value="1"/>
</dbReference>
<dbReference type="EMBL" id="MWWS01000004">
    <property type="protein sequence ID" value="OZG50416.1"/>
    <property type="molecule type" value="Genomic_DNA"/>
</dbReference>
<comment type="similarity">
    <text evidence="2 11">Belongs to the glycosyl hydrolase 1 family.</text>
</comment>
<evidence type="ECO:0000256" key="7">
    <source>
        <dbReference type="ARBA" id="ARBA00023295"/>
    </source>
</evidence>
<keyword evidence="4 11" id="KW-0378">Hydrolase</keyword>
<keyword evidence="5" id="KW-0136">Cellulose degradation</keyword>
<feature type="compositionally biased region" description="Pro residues" evidence="12">
    <location>
        <begin position="313"/>
        <end position="327"/>
    </location>
</feature>
<evidence type="ECO:0000256" key="4">
    <source>
        <dbReference type="ARBA" id="ARBA00022801"/>
    </source>
</evidence>
<dbReference type="RefSeq" id="WP_094722891.1">
    <property type="nucleotide sequence ID" value="NZ_MWWS01000004.1"/>
</dbReference>